<dbReference type="KEGG" id="shj:SHELI_v1c04450"/>
<protein>
    <submittedName>
        <fullName evidence="2">Uncharacterized protein</fullName>
    </submittedName>
</protein>
<dbReference type="PATRIC" id="fig|216938.3.peg.451"/>
<evidence type="ECO:0000313" key="3">
    <source>
        <dbReference type="Proteomes" id="UP000094378"/>
    </source>
</evidence>
<keyword evidence="3" id="KW-1185">Reference proteome</keyword>
<reference evidence="2 3" key="1">
    <citation type="submission" date="2016-08" db="EMBL/GenBank/DDBJ databases">
        <title>Complete genome sequence of Spiroplasma helicoides TABS-2 (DSM 22551).</title>
        <authorList>
            <person name="Shen W.-Y."/>
            <person name="Lo W.-S."/>
            <person name="Lai Y.-C."/>
            <person name="Kuo C.-H."/>
        </authorList>
    </citation>
    <scope>NUCLEOTIDE SEQUENCE [LARGE SCALE GENOMIC DNA]</scope>
    <source>
        <strain evidence="2 3">TABS-2</strain>
    </source>
</reference>
<keyword evidence="1" id="KW-0175">Coiled coil</keyword>
<name>A0A1B3SKE8_9MOLU</name>
<organism evidence="2 3">
    <name type="scientific">Spiroplasma helicoides</name>
    <dbReference type="NCBI Taxonomy" id="216938"/>
    <lineage>
        <taxon>Bacteria</taxon>
        <taxon>Bacillati</taxon>
        <taxon>Mycoplasmatota</taxon>
        <taxon>Mollicutes</taxon>
        <taxon>Entomoplasmatales</taxon>
        <taxon>Spiroplasmataceae</taxon>
        <taxon>Spiroplasma</taxon>
    </lineage>
</organism>
<dbReference type="AlphaFoldDB" id="A0A1B3SKE8"/>
<feature type="coiled-coil region" evidence="1">
    <location>
        <begin position="336"/>
        <end position="370"/>
    </location>
</feature>
<dbReference type="OrthoDB" id="853948at2"/>
<proteinExistence type="predicted"/>
<dbReference type="EMBL" id="CP017015">
    <property type="protein sequence ID" value="AOG60396.1"/>
    <property type="molecule type" value="Genomic_DNA"/>
</dbReference>
<accession>A0A1B3SKE8</accession>
<feature type="coiled-coil region" evidence="1">
    <location>
        <begin position="248"/>
        <end position="282"/>
    </location>
</feature>
<sequence length="581" mass="68745">MSSVKINSLGIYNIEGAGSYRHYFESGFNIVLGNNRVGKTTLAQLPFYTLGCSTQLEDISEVYKDFLTFVELEIDKTIYYFFRLKSKNYNHNLFILNKEFKIIWKGKSGSKKGENIQNYSQKILELFDLGDLKIKNDYKDKTVFESPYTGILFEFFYISQSFWGKDWKVFNSDLKKIDKKSIPFIHGFLSEKFYKNDLEEWIKYFTSDFDVKSKNEYLVKLNFLINKLSEKIISDQDIKQNLEINNKAIKILKNKSELEQKLMDLSKEQKEIEIKINQLKKQLGYNNKNISNLSYLEKEYGDFYSKVTLEENKVHKIYFKDLMEFKVKKELNKINKETVLEKIKLKNKEINNINKEIMMLKNKIKDADITINELGLLSNELIEKDYDLKIKQIIEKSRIEFKNIKNEVSNINMEKREAKKLVDSLIKKFEDYDKNLSDQLKNIINSLKLKYDININCFIVNSKVHSGAAATIYSLSKLYLNFINFSKLNSFYVIDSPREKEQDEDTITARNELLNKFLISNLNEKKQVILFTVKDDFNLDKNKISISRIERQPQSLLTDENYEFRKWIENNVLEILLEKNI</sequence>
<evidence type="ECO:0000256" key="1">
    <source>
        <dbReference type="SAM" id="Coils"/>
    </source>
</evidence>
<dbReference type="Proteomes" id="UP000094378">
    <property type="component" value="Chromosome"/>
</dbReference>
<dbReference type="RefSeq" id="WP_069116303.1">
    <property type="nucleotide sequence ID" value="NZ_CP017015.1"/>
</dbReference>
<feature type="coiled-coil region" evidence="1">
    <location>
        <begin position="394"/>
        <end position="435"/>
    </location>
</feature>
<gene>
    <name evidence="2" type="ORF">SHELI_v1c04450</name>
</gene>
<dbReference type="STRING" id="216938.SHELI_v1c04450"/>
<evidence type="ECO:0000313" key="2">
    <source>
        <dbReference type="EMBL" id="AOG60396.1"/>
    </source>
</evidence>